<dbReference type="InterPro" id="IPR055754">
    <property type="entry name" value="DUF7330"/>
</dbReference>
<dbReference type="HOGENOM" id="CLU_073872_0_0_1"/>
<feature type="compositionally biased region" description="Basic and acidic residues" evidence="1">
    <location>
        <begin position="1"/>
        <end position="18"/>
    </location>
</feature>
<dbReference type="EMBL" id="KN835139">
    <property type="protein sequence ID" value="KIK48222.1"/>
    <property type="molecule type" value="Genomic_DNA"/>
</dbReference>
<keyword evidence="4" id="KW-1185">Reference proteome</keyword>
<dbReference type="InParanoid" id="A0A0D0BRA5"/>
<organism evidence="3 4">
    <name type="scientific">Suillus luteus UH-Slu-Lm8-n1</name>
    <dbReference type="NCBI Taxonomy" id="930992"/>
    <lineage>
        <taxon>Eukaryota</taxon>
        <taxon>Fungi</taxon>
        <taxon>Dikarya</taxon>
        <taxon>Basidiomycota</taxon>
        <taxon>Agaricomycotina</taxon>
        <taxon>Agaricomycetes</taxon>
        <taxon>Agaricomycetidae</taxon>
        <taxon>Boletales</taxon>
        <taxon>Suillineae</taxon>
        <taxon>Suillaceae</taxon>
        <taxon>Suillus</taxon>
    </lineage>
</organism>
<proteinExistence type="predicted"/>
<reference evidence="3 4" key="1">
    <citation type="submission" date="2014-04" db="EMBL/GenBank/DDBJ databases">
        <authorList>
            <consortium name="DOE Joint Genome Institute"/>
            <person name="Kuo A."/>
            <person name="Ruytinx J."/>
            <person name="Rineau F."/>
            <person name="Colpaert J."/>
            <person name="Kohler A."/>
            <person name="Nagy L.G."/>
            <person name="Floudas D."/>
            <person name="Copeland A."/>
            <person name="Barry K.W."/>
            <person name="Cichocki N."/>
            <person name="Veneault-Fourrey C."/>
            <person name="LaButti K."/>
            <person name="Lindquist E.A."/>
            <person name="Lipzen A."/>
            <person name="Lundell T."/>
            <person name="Morin E."/>
            <person name="Murat C."/>
            <person name="Sun H."/>
            <person name="Tunlid A."/>
            <person name="Henrissat B."/>
            <person name="Grigoriev I.V."/>
            <person name="Hibbett D.S."/>
            <person name="Martin F."/>
            <person name="Nordberg H.P."/>
            <person name="Cantor M.N."/>
            <person name="Hua S.X."/>
        </authorList>
    </citation>
    <scope>NUCLEOTIDE SEQUENCE [LARGE SCALE GENOMIC DNA]</scope>
    <source>
        <strain evidence="3 4">UH-Slu-Lm8-n1</strain>
    </source>
</reference>
<accession>A0A0D0BRA5</accession>
<evidence type="ECO:0000313" key="4">
    <source>
        <dbReference type="Proteomes" id="UP000054485"/>
    </source>
</evidence>
<gene>
    <name evidence="3" type="ORF">CY34DRAFT_8307</name>
</gene>
<name>A0A0D0BRA5_9AGAM</name>
<dbReference type="AlphaFoldDB" id="A0A0D0BRA5"/>
<dbReference type="Pfam" id="PF24016">
    <property type="entry name" value="DUF7330"/>
    <property type="match status" value="1"/>
</dbReference>
<sequence>MLIQDEKESSSSSHHDIPDCSPPPYSNSMSGSAVLVSTGLANVPTVKTIRLEKHHESISGTYIIDPESGDDEPSALRGFAARHSDLVGLRKAAGFFSAAPHAVFRNRFGSIFLTLATKGSSEQCHRTIVDVSTRHGDIAVNLSSIYPGKRITLNVTSRRGKIVVLLPPTFRGDVQIRGSKLGGYDILPGLSSSIRSMNGKKTKMLLLIGDNVTTTEGSESTDHCCLSSRHGRIVLGLSGQDSMPTPQREDNIWRKIGSFFRGGESTGSSLQDLARLH</sequence>
<evidence type="ECO:0000256" key="1">
    <source>
        <dbReference type="SAM" id="MobiDB-lite"/>
    </source>
</evidence>
<dbReference type="Proteomes" id="UP000054485">
    <property type="component" value="Unassembled WGS sequence"/>
</dbReference>
<feature type="region of interest" description="Disordered" evidence="1">
    <location>
        <begin position="1"/>
        <end position="29"/>
    </location>
</feature>
<reference evidence="4" key="2">
    <citation type="submission" date="2015-01" db="EMBL/GenBank/DDBJ databases">
        <title>Evolutionary Origins and Diversification of the Mycorrhizal Mutualists.</title>
        <authorList>
            <consortium name="DOE Joint Genome Institute"/>
            <consortium name="Mycorrhizal Genomics Consortium"/>
            <person name="Kohler A."/>
            <person name="Kuo A."/>
            <person name="Nagy L.G."/>
            <person name="Floudas D."/>
            <person name="Copeland A."/>
            <person name="Barry K.W."/>
            <person name="Cichocki N."/>
            <person name="Veneault-Fourrey C."/>
            <person name="LaButti K."/>
            <person name="Lindquist E.A."/>
            <person name="Lipzen A."/>
            <person name="Lundell T."/>
            <person name="Morin E."/>
            <person name="Murat C."/>
            <person name="Riley R."/>
            <person name="Ohm R."/>
            <person name="Sun H."/>
            <person name="Tunlid A."/>
            <person name="Henrissat B."/>
            <person name="Grigoriev I.V."/>
            <person name="Hibbett D.S."/>
            <person name="Martin F."/>
        </authorList>
    </citation>
    <scope>NUCLEOTIDE SEQUENCE [LARGE SCALE GENOMIC DNA]</scope>
    <source>
        <strain evidence="4">UH-Slu-Lm8-n1</strain>
    </source>
</reference>
<evidence type="ECO:0000259" key="2">
    <source>
        <dbReference type="Pfam" id="PF24016"/>
    </source>
</evidence>
<evidence type="ECO:0000313" key="3">
    <source>
        <dbReference type="EMBL" id="KIK48222.1"/>
    </source>
</evidence>
<protein>
    <recommendedName>
        <fullName evidence="2">DUF7330 domain-containing protein</fullName>
    </recommendedName>
</protein>
<dbReference type="OrthoDB" id="2593559at2759"/>
<feature type="domain" description="DUF7330" evidence="2">
    <location>
        <begin position="118"/>
        <end position="235"/>
    </location>
</feature>